<evidence type="ECO:0000313" key="2">
    <source>
        <dbReference type="Proteomes" id="UP001066276"/>
    </source>
</evidence>
<proteinExistence type="predicted"/>
<gene>
    <name evidence="1" type="ORF">NDU88_006649</name>
</gene>
<dbReference type="Proteomes" id="UP001066276">
    <property type="component" value="Chromosome 9"/>
</dbReference>
<keyword evidence="2" id="KW-1185">Reference proteome</keyword>
<organism evidence="1 2">
    <name type="scientific">Pleurodeles waltl</name>
    <name type="common">Iberian ribbed newt</name>
    <dbReference type="NCBI Taxonomy" id="8319"/>
    <lineage>
        <taxon>Eukaryota</taxon>
        <taxon>Metazoa</taxon>
        <taxon>Chordata</taxon>
        <taxon>Craniata</taxon>
        <taxon>Vertebrata</taxon>
        <taxon>Euteleostomi</taxon>
        <taxon>Amphibia</taxon>
        <taxon>Batrachia</taxon>
        <taxon>Caudata</taxon>
        <taxon>Salamandroidea</taxon>
        <taxon>Salamandridae</taxon>
        <taxon>Pleurodelinae</taxon>
        <taxon>Pleurodeles</taxon>
    </lineage>
</organism>
<dbReference type="EMBL" id="JANPWB010000013">
    <property type="protein sequence ID" value="KAJ1109287.1"/>
    <property type="molecule type" value="Genomic_DNA"/>
</dbReference>
<comment type="caution">
    <text evidence="1">The sequence shown here is derived from an EMBL/GenBank/DDBJ whole genome shotgun (WGS) entry which is preliminary data.</text>
</comment>
<accession>A0AAV7N032</accession>
<dbReference type="AlphaFoldDB" id="A0AAV7N032"/>
<sequence>MRHRVRRDVLPALFKCLRLPDRVAEKWSPAAGETDAAKRIVWRVVLPALFKCPRPPDWVAGKWSPAACETDAAKHVFKFLSIFEKLCG</sequence>
<name>A0AAV7N032_PLEWA</name>
<reference evidence="1" key="1">
    <citation type="journal article" date="2022" name="bioRxiv">
        <title>Sequencing and chromosome-scale assembly of the giantPleurodeles waltlgenome.</title>
        <authorList>
            <person name="Brown T."/>
            <person name="Elewa A."/>
            <person name="Iarovenko S."/>
            <person name="Subramanian E."/>
            <person name="Araus A.J."/>
            <person name="Petzold A."/>
            <person name="Susuki M."/>
            <person name="Suzuki K.-i.T."/>
            <person name="Hayashi T."/>
            <person name="Toyoda A."/>
            <person name="Oliveira C."/>
            <person name="Osipova E."/>
            <person name="Leigh N.D."/>
            <person name="Simon A."/>
            <person name="Yun M.H."/>
        </authorList>
    </citation>
    <scope>NUCLEOTIDE SEQUENCE</scope>
    <source>
        <strain evidence="1">20211129_DDA</strain>
        <tissue evidence="1">Liver</tissue>
    </source>
</reference>
<evidence type="ECO:0000313" key="1">
    <source>
        <dbReference type="EMBL" id="KAJ1109287.1"/>
    </source>
</evidence>
<protein>
    <submittedName>
        <fullName evidence="1">Uncharacterized protein</fullName>
    </submittedName>
</protein>